<keyword evidence="2" id="KW-1185">Reference proteome</keyword>
<dbReference type="RefSeq" id="WP_111845586.1">
    <property type="nucleotide sequence ID" value="NZ_UEGI01000021.1"/>
</dbReference>
<gene>
    <name evidence="1" type="ORF">ESU54_08915</name>
</gene>
<evidence type="ECO:0000313" key="2">
    <source>
        <dbReference type="Proteomes" id="UP000321497"/>
    </source>
</evidence>
<name>A0A5C6Z1I9_9FLAO</name>
<evidence type="ECO:0000313" key="1">
    <source>
        <dbReference type="EMBL" id="TXD73248.1"/>
    </source>
</evidence>
<sequence>MKIILVFITALLISCEQKKSEKKQQGNANIEVELIGVQKWFDAWELVANDILKISSFEPPLMIFYDEIFVYTNTKEEIENSLEIKGPQFFGKKEKWVKYKHYDKLTLPNGQITPIEIMSFAASGKKGSNQTFFVMGTPSFWIQNQIQSDELGDENLYTSIFLHEFAHSQQNKNFGKKLQEFENEINPEIELDDNLVQKQMDGNLEYNQSMKAEINLFYDAFWAIDPVDSKKLTKKALSMYNARQTQYFVGTKELFKTYDDFFITMEGIGKYVAFIWLTNPKGANLDNETAIEGLRRNKKWWSQDEGLAMFLLFYKQNTNDIGKLMFGTDIITINKCIEDIAY</sequence>
<dbReference type="OrthoDB" id="647355at2"/>
<organism evidence="1 2">
    <name type="scientific">Aequorivita antarctica</name>
    <dbReference type="NCBI Taxonomy" id="153266"/>
    <lineage>
        <taxon>Bacteria</taxon>
        <taxon>Pseudomonadati</taxon>
        <taxon>Bacteroidota</taxon>
        <taxon>Flavobacteriia</taxon>
        <taxon>Flavobacteriales</taxon>
        <taxon>Flavobacteriaceae</taxon>
        <taxon>Aequorivita</taxon>
    </lineage>
</organism>
<comment type="caution">
    <text evidence="1">The sequence shown here is derived from an EMBL/GenBank/DDBJ whole genome shotgun (WGS) entry which is preliminary data.</text>
</comment>
<accession>A0A5C6Z1I9</accession>
<dbReference type="PROSITE" id="PS51257">
    <property type="entry name" value="PROKAR_LIPOPROTEIN"/>
    <property type="match status" value="1"/>
</dbReference>
<reference evidence="1 2" key="1">
    <citation type="submission" date="2019-08" db="EMBL/GenBank/DDBJ databases">
        <title>Genome of Aequorivita antarctica SW49 (type strain).</title>
        <authorList>
            <person name="Bowman J.P."/>
        </authorList>
    </citation>
    <scope>NUCLEOTIDE SEQUENCE [LARGE SCALE GENOMIC DNA]</scope>
    <source>
        <strain evidence="1 2">SW49</strain>
    </source>
</reference>
<protein>
    <submittedName>
        <fullName evidence="1">Uncharacterized protein</fullName>
    </submittedName>
</protein>
<dbReference type="EMBL" id="VORT01000005">
    <property type="protein sequence ID" value="TXD73248.1"/>
    <property type="molecule type" value="Genomic_DNA"/>
</dbReference>
<dbReference type="Proteomes" id="UP000321497">
    <property type="component" value="Unassembled WGS sequence"/>
</dbReference>
<dbReference type="AlphaFoldDB" id="A0A5C6Z1I9"/>
<proteinExistence type="predicted"/>